<dbReference type="InterPro" id="IPR036864">
    <property type="entry name" value="Zn2-C6_fun-type_DNA-bd_sf"/>
</dbReference>
<proteinExistence type="predicted"/>
<feature type="compositionally biased region" description="Low complexity" evidence="3">
    <location>
        <begin position="1"/>
        <end position="18"/>
    </location>
</feature>
<dbReference type="PROSITE" id="PS50048">
    <property type="entry name" value="ZN2_CY6_FUNGAL_2"/>
    <property type="match status" value="1"/>
</dbReference>
<dbReference type="GO" id="GO:0008270">
    <property type="term" value="F:zinc ion binding"/>
    <property type="evidence" value="ECO:0007669"/>
    <property type="project" value="InterPro"/>
</dbReference>
<dbReference type="AlphaFoldDB" id="A0AAD3TXE6"/>
<protein>
    <recommendedName>
        <fullName evidence="4">Zn(2)-C6 fungal-type domain-containing protein</fullName>
    </recommendedName>
</protein>
<dbReference type="CDD" id="cd00067">
    <property type="entry name" value="GAL4"/>
    <property type="match status" value="1"/>
</dbReference>
<accession>A0AAD3TXE6</accession>
<dbReference type="InterPro" id="IPR021858">
    <property type="entry name" value="Fun_TF"/>
</dbReference>
<dbReference type="Proteomes" id="UP001222932">
    <property type="component" value="Unassembled WGS sequence"/>
</dbReference>
<dbReference type="PANTHER" id="PTHR37534">
    <property type="entry name" value="TRANSCRIPTIONAL ACTIVATOR PROTEIN UGA3"/>
    <property type="match status" value="1"/>
</dbReference>
<feature type="region of interest" description="Disordered" evidence="3">
    <location>
        <begin position="1"/>
        <end position="24"/>
    </location>
</feature>
<evidence type="ECO:0000259" key="4">
    <source>
        <dbReference type="PROSITE" id="PS50048"/>
    </source>
</evidence>
<keyword evidence="6" id="KW-1185">Reference proteome</keyword>
<dbReference type="GO" id="GO:0005634">
    <property type="term" value="C:nucleus"/>
    <property type="evidence" value="ECO:0007669"/>
    <property type="project" value="UniProtKB-SubCell"/>
</dbReference>
<comment type="subcellular location">
    <subcellularLocation>
        <location evidence="1">Nucleus</location>
    </subcellularLocation>
</comment>
<reference evidence="5" key="1">
    <citation type="journal article" date="2023" name="BMC Genomics">
        <title>Chromosome-level genome assemblies of Cutaneotrichosporon spp. (Trichosporonales, Basidiomycota) reveal imbalanced evolution between nucleotide sequences and chromosome synteny.</title>
        <authorList>
            <person name="Kobayashi Y."/>
            <person name="Kayamori A."/>
            <person name="Aoki K."/>
            <person name="Shiwa Y."/>
            <person name="Matsutani M."/>
            <person name="Fujita N."/>
            <person name="Sugita T."/>
            <person name="Iwasaki W."/>
            <person name="Tanaka N."/>
            <person name="Takashima M."/>
        </authorList>
    </citation>
    <scope>NUCLEOTIDE SEQUENCE</scope>
    <source>
        <strain evidence="5">HIS016</strain>
    </source>
</reference>
<evidence type="ECO:0000256" key="1">
    <source>
        <dbReference type="ARBA" id="ARBA00004123"/>
    </source>
</evidence>
<keyword evidence="2" id="KW-0539">Nucleus</keyword>
<dbReference type="PANTHER" id="PTHR37534:SF20">
    <property type="entry name" value="PRO1A C6 ZINK-FINGER PROTEIN"/>
    <property type="match status" value="1"/>
</dbReference>
<evidence type="ECO:0000313" key="6">
    <source>
        <dbReference type="Proteomes" id="UP001222932"/>
    </source>
</evidence>
<evidence type="ECO:0000256" key="3">
    <source>
        <dbReference type="SAM" id="MobiDB-lite"/>
    </source>
</evidence>
<reference evidence="5" key="2">
    <citation type="submission" date="2023-06" db="EMBL/GenBank/DDBJ databases">
        <authorList>
            <person name="Kobayashi Y."/>
            <person name="Kayamori A."/>
            <person name="Aoki K."/>
            <person name="Shiwa Y."/>
            <person name="Fujita N."/>
            <person name="Sugita T."/>
            <person name="Iwasaki W."/>
            <person name="Tanaka N."/>
            <person name="Takashima M."/>
        </authorList>
    </citation>
    <scope>NUCLEOTIDE SEQUENCE</scope>
    <source>
        <strain evidence="5">HIS016</strain>
    </source>
</reference>
<feature type="domain" description="Zn(2)-C6 fungal-type" evidence="4">
    <location>
        <begin position="46"/>
        <end position="83"/>
    </location>
</feature>
<evidence type="ECO:0000256" key="2">
    <source>
        <dbReference type="ARBA" id="ARBA00023242"/>
    </source>
</evidence>
<evidence type="ECO:0000313" key="5">
    <source>
        <dbReference type="EMBL" id="GMK58680.1"/>
    </source>
</evidence>
<organism evidence="5 6">
    <name type="scientific">Cutaneotrichosporon spelunceum</name>
    <dbReference type="NCBI Taxonomy" id="1672016"/>
    <lineage>
        <taxon>Eukaryota</taxon>
        <taxon>Fungi</taxon>
        <taxon>Dikarya</taxon>
        <taxon>Basidiomycota</taxon>
        <taxon>Agaricomycotina</taxon>
        <taxon>Tremellomycetes</taxon>
        <taxon>Trichosporonales</taxon>
        <taxon>Trichosporonaceae</taxon>
        <taxon>Cutaneotrichosporon</taxon>
    </lineage>
</organism>
<name>A0AAD3TXE6_9TREE</name>
<dbReference type="EMBL" id="BTCM01000006">
    <property type="protein sequence ID" value="GMK58680.1"/>
    <property type="molecule type" value="Genomic_DNA"/>
</dbReference>
<dbReference type="Pfam" id="PF11951">
    <property type="entry name" value="Fungal_trans_2"/>
    <property type="match status" value="1"/>
</dbReference>
<comment type="caution">
    <text evidence="5">The sequence shown here is derived from an EMBL/GenBank/DDBJ whole genome shotgun (WGS) entry which is preliminary data.</text>
</comment>
<dbReference type="GO" id="GO:0000981">
    <property type="term" value="F:DNA-binding transcription factor activity, RNA polymerase II-specific"/>
    <property type="evidence" value="ECO:0007669"/>
    <property type="project" value="InterPro"/>
</dbReference>
<gene>
    <name evidence="5" type="ORF">CspeluHIS016_0601220</name>
</gene>
<dbReference type="InterPro" id="IPR001138">
    <property type="entry name" value="Zn2Cys6_DnaBD"/>
</dbReference>
<sequence length="655" mass="72148">MDWRTSSSAGSSSPSAHATPLIPYISIPDDRVPARKRKPHTRTKTGCRRCRQQRVKCPEGPEASGGRQVICRRCWETDRPCYYPVKGAKRDRNTDEAWERAEDVDEWKWGDGAPSGVGRQVGDRPGAYPLPQPALPAVSDMGALSFGLGQALIDTAPREGLDWSALFMPTLAPGHGQQASILLLGDNGERQHQLATARENQNAFSLVGTGTFSPSSARVALPAAPEPNSPSLSQSQNFINSLLTPSPLNGMVAPITLAGLSTSQNDRLIVNYFEVEGCNEIVSTTKSKHNWIFMELFPRLLTTLAGQNSPADGADSADGAVRQWLHLSLLQIAYVHRANIEPDEPKSWHFRSEAARFRRKASYAILRAKVGYPGGHIGFFVRCMADMLDSGSLALDQHTAFELPLEHTTPFYASLRDMIALYSTLQFACTALDTQVAGAAPLFEMPARGEEWVERFVGFSRRIVRTIARVNGMVVYRASLLRAGTDHGGPGRLLRVQAERLAHELGEGWDWDWDDCQEGGQAGQSARVQRGDEAMRHALRVLLLCEVLQVPLDDARITNAADRAVELVVDCEPSSVGGFQWALAIFAIYCPVAERRERIRQLIHQILALSFGSGYRGPDDILRLCWEALDRNGAYENGIAPWREAMAALGRNLFI</sequence>
<dbReference type="SUPFAM" id="SSF57701">
    <property type="entry name" value="Zn2/Cys6 DNA-binding domain"/>
    <property type="match status" value="1"/>
</dbReference>